<name>A0ACB8QM49_9AGAM</name>
<comment type="caution">
    <text evidence="1">The sequence shown here is derived from an EMBL/GenBank/DDBJ whole genome shotgun (WGS) entry which is preliminary data.</text>
</comment>
<organism evidence="1 2">
    <name type="scientific">Vararia minispora EC-137</name>
    <dbReference type="NCBI Taxonomy" id="1314806"/>
    <lineage>
        <taxon>Eukaryota</taxon>
        <taxon>Fungi</taxon>
        <taxon>Dikarya</taxon>
        <taxon>Basidiomycota</taxon>
        <taxon>Agaricomycotina</taxon>
        <taxon>Agaricomycetes</taxon>
        <taxon>Russulales</taxon>
        <taxon>Lachnocladiaceae</taxon>
        <taxon>Vararia</taxon>
    </lineage>
</organism>
<proteinExistence type="predicted"/>
<evidence type="ECO:0000313" key="1">
    <source>
        <dbReference type="EMBL" id="KAI0032834.1"/>
    </source>
</evidence>
<reference evidence="1" key="1">
    <citation type="submission" date="2021-02" db="EMBL/GenBank/DDBJ databases">
        <authorList>
            <consortium name="DOE Joint Genome Institute"/>
            <person name="Ahrendt S."/>
            <person name="Looney B.P."/>
            <person name="Miyauchi S."/>
            <person name="Morin E."/>
            <person name="Drula E."/>
            <person name="Courty P.E."/>
            <person name="Chicoki N."/>
            <person name="Fauchery L."/>
            <person name="Kohler A."/>
            <person name="Kuo A."/>
            <person name="Labutti K."/>
            <person name="Pangilinan J."/>
            <person name="Lipzen A."/>
            <person name="Riley R."/>
            <person name="Andreopoulos W."/>
            <person name="He G."/>
            <person name="Johnson J."/>
            <person name="Barry K.W."/>
            <person name="Grigoriev I.V."/>
            <person name="Nagy L."/>
            <person name="Hibbett D."/>
            <person name="Henrissat B."/>
            <person name="Matheny P.B."/>
            <person name="Labbe J."/>
            <person name="Martin F."/>
        </authorList>
    </citation>
    <scope>NUCLEOTIDE SEQUENCE</scope>
    <source>
        <strain evidence="1">EC-137</strain>
    </source>
</reference>
<sequence>MPDLLLQVFPTAIHRDSLGCPQGTYLCRDLSLPPSYGIPESILISDSTLFAMDPSRFPSNDEQHLSHSSLGYGYPQSTLSRPSLPRRHAPQDDQFYDQVYLQLPPAHDRQWALSSSAHASPHPHSAAAWSAMSASVPSISSHAHHHVHSHGSSNLPDLHPQSSSIHSAPSPVSTERVCPPLRQRAQRTGQACENCRGRKTKCSGTRPVCERCATRGLPCRYPESKAQARRREAAVNDAPAASTTPTASASAPNLSPNHDVRTSPRPTATSEPATAMDTGSALAASSYLSPPLSILSPTQNAIRYHYTSSTSSLSSPLESSDSTGTSVSGSHWSSQMLGYNSPVSADEISPSGDSNSSFDNFSYLAAGHTSERSSLSSPHDQSPSPQGSVCNLPVDAQQPSTRASSLMPYAHGQDRVEHDGSNYSQALWSGDKDSRRTGTPLSDNMQWHMLPSSGQFGNIDGDANGF</sequence>
<evidence type="ECO:0000313" key="2">
    <source>
        <dbReference type="Proteomes" id="UP000814128"/>
    </source>
</evidence>
<gene>
    <name evidence="1" type="ORF">K488DRAFT_85508</name>
</gene>
<keyword evidence="2" id="KW-1185">Reference proteome</keyword>
<dbReference type="EMBL" id="MU273535">
    <property type="protein sequence ID" value="KAI0032834.1"/>
    <property type="molecule type" value="Genomic_DNA"/>
</dbReference>
<accession>A0ACB8QM49</accession>
<dbReference type="Proteomes" id="UP000814128">
    <property type="component" value="Unassembled WGS sequence"/>
</dbReference>
<protein>
    <submittedName>
        <fullName evidence="1">Uncharacterized protein</fullName>
    </submittedName>
</protein>
<reference evidence="1" key="2">
    <citation type="journal article" date="2022" name="New Phytol.">
        <title>Evolutionary transition to the ectomycorrhizal habit in the genomes of a hyperdiverse lineage of mushroom-forming fungi.</title>
        <authorList>
            <person name="Looney B."/>
            <person name="Miyauchi S."/>
            <person name="Morin E."/>
            <person name="Drula E."/>
            <person name="Courty P.E."/>
            <person name="Kohler A."/>
            <person name="Kuo A."/>
            <person name="LaButti K."/>
            <person name="Pangilinan J."/>
            <person name="Lipzen A."/>
            <person name="Riley R."/>
            <person name="Andreopoulos W."/>
            <person name="He G."/>
            <person name="Johnson J."/>
            <person name="Nolan M."/>
            <person name="Tritt A."/>
            <person name="Barry K.W."/>
            <person name="Grigoriev I.V."/>
            <person name="Nagy L.G."/>
            <person name="Hibbett D."/>
            <person name="Henrissat B."/>
            <person name="Matheny P.B."/>
            <person name="Labbe J."/>
            <person name="Martin F.M."/>
        </authorList>
    </citation>
    <scope>NUCLEOTIDE SEQUENCE</scope>
    <source>
        <strain evidence="1">EC-137</strain>
    </source>
</reference>